<dbReference type="AlphaFoldDB" id="A0AAU9IR65"/>
<organism evidence="2 3">
    <name type="scientific">Blepharisma stoltei</name>
    <dbReference type="NCBI Taxonomy" id="1481888"/>
    <lineage>
        <taxon>Eukaryota</taxon>
        <taxon>Sar</taxon>
        <taxon>Alveolata</taxon>
        <taxon>Ciliophora</taxon>
        <taxon>Postciliodesmatophora</taxon>
        <taxon>Heterotrichea</taxon>
        <taxon>Heterotrichida</taxon>
        <taxon>Blepharismidae</taxon>
        <taxon>Blepharisma</taxon>
    </lineage>
</organism>
<accession>A0AAU9IR65</accession>
<comment type="caution">
    <text evidence="2">The sequence shown here is derived from an EMBL/GenBank/DDBJ whole genome shotgun (WGS) entry which is preliminary data.</text>
</comment>
<evidence type="ECO:0000313" key="2">
    <source>
        <dbReference type="EMBL" id="CAG9310793.1"/>
    </source>
</evidence>
<proteinExistence type="predicted"/>
<feature type="compositionally biased region" description="Polar residues" evidence="1">
    <location>
        <begin position="132"/>
        <end position="146"/>
    </location>
</feature>
<protein>
    <submittedName>
        <fullName evidence="2">Uncharacterized protein</fullName>
    </submittedName>
</protein>
<reference evidence="2" key="1">
    <citation type="submission" date="2021-09" db="EMBL/GenBank/DDBJ databases">
        <authorList>
            <consortium name="AG Swart"/>
            <person name="Singh M."/>
            <person name="Singh A."/>
            <person name="Seah K."/>
            <person name="Emmerich C."/>
        </authorList>
    </citation>
    <scope>NUCLEOTIDE SEQUENCE</scope>
    <source>
        <strain evidence="2">ATCC30299</strain>
    </source>
</reference>
<feature type="region of interest" description="Disordered" evidence="1">
    <location>
        <begin position="132"/>
        <end position="153"/>
    </location>
</feature>
<gene>
    <name evidence="2" type="ORF">BSTOLATCC_MIC2507</name>
</gene>
<evidence type="ECO:0000256" key="1">
    <source>
        <dbReference type="SAM" id="MobiDB-lite"/>
    </source>
</evidence>
<dbReference type="Proteomes" id="UP001162131">
    <property type="component" value="Unassembled WGS sequence"/>
</dbReference>
<dbReference type="EMBL" id="CAJZBQ010000003">
    <property type="protein sequence ID" value="CAG9310793.1"/>
    <property type="molecule type" value="Genomic_DNA"/>
</dbReference>
<feature type="region of interest" description="Disordered" evidence="1">
    <location>
        <begin position="74"/>
        <end position="105"/>
    </location>
</feature>
<sequence>MKEITPKQRKPIEPKPHLAFKPSFLDVKLKEQYLDPHFKEKLKEMWAREDAKNNQQNSIINHFMHPFIKASKNTQMKRSLVSQHVSPISSSSMNSPNSGEDLNRSSSMHNMHISYLNLDKKDKTSQKAFTKTFFNKSPGPTNSETMVISGVRPRQESPIIRNGKLFRSRDVGESKASFYINPQTTDRKETLKQENYDILQPINVRCFDSEIIPKSKSQNFTIKEVLTYISTQQKKRFKY</sequence>
<keyword evidence="3" id="KW-1185">Reference proteome</keyword>
<evidence type="ECO:0000313" key="3">
    <source>
        <dbReference type="Proteomes" id="UP001162131"/>
    </source>
</evidence>
<name>A0AAU9IR65_9CILI</name>
<feature type="compositionally biased region" description="Low complexity" evidence="1">
    <location>
        <begin position="79"/>
        <end position="98"/>
    </location>
</feature>